<keyword evidence="2 6" id="KW-0547">Nucleotide-binding</keyword>
<dbReference type="SMART" id="SM00220">
    <property type="entry name" value="S_TKc"/>
    <property type="match status" value="1"/>
</dbReference>
<dbReference type="EMBL" id="OU898285">
    <property type="protein sequence ID" value="CAG9828271.1"/>
    <property type="molecule type" value="Genomic_DNA"/>
</dbReference>
<dbReference type="InterPro" id="IPR008271">
    <property type="entry name" value="Ser/Thr_kinase_AS"/>
</dbReference>
<dbReference type="PANTHER" id="PTHR11042:SF189">
    <property type="entry name" value="PROTEIN KINASE DOMAIN-CONTAINING PROTEIN"/>
    <property type="match status" value="1"/>
</dbReference>
<feature type="binding site" evidence="6">
    <location>
        <position position="72"/>
    </location>
    <ligand>
        <name>ATP</name>
        <dbReference type="ChEBI" id="CHEBI:30616"/>
    </ligand>
</feature>
<keyword evidence="1" id="KW-0808">Transferase</keyword>
<evidence type="ECO:0000313" key="10">
    <source>
        <dbReference type="Proteomes" id="UP001153709"/>
    </source>
</evidence>
<dbReference type="Gene3D" id="3.30.200.20">
    <property type="entry name" value="Phosphorylase Kinase, domain 1"/>
    <property type="match status" value="1"/>
</dbReference>
<keyword evidence="10" id="KW-1185">Reference proteome</keyword>
<dbReference type="AlphaFoldDB" id="A0A9N9SND7"/>
<keyword evidence="4 6" id="KW-0067">ATP-binding</keyword>
<dbReference type="Proteomes" id="UP001153709">
    <property type="component" value="Chromosome 10"/>
</dbReference>
<name>A0A9N9SND7_DIABA</name>
<proteinExistence type="inferred from homology"/>
<dbReference type="InterPro" id="IPR017441">
    <property type="entry name" value="Protein_kinase_ATP_BS"/>
</dbReference>
<gene>
    <name evidence="9" type="ORF">DIABBA_LOCUS2198</name>
</gene>
<evidence type="ECO:0000256" key="6">
    <source>
        <dbReference type="PROSITE-ProRule" id="PRU10141"/>
    </source>
</evidence>
<dbReference type="OrthoDB" id="5337378at2759"/>
<evidence type="ECO:0000313" key="9">
    <source>
        <dbReference type="EMBL" id="CAG9828271.1"/>
    </source>
</evidence>
<dbReference type="InterPro" id="IPR050339">
    <property type="entry name" value="CC_SR_Kinase"/>
</dbReference>
<dbReference type="Pfam" id="PF00069">
    <property type="entry name" value="Pkinase"/>
    <property type="match status" value="1"/>
</dbReference>
<organism evidence="9 10">
    <name type="scientific">Diabrotica balteata</name>
    <name type="common">Banded cucumber beetle</name>
    <dbReference type="NCBI Taxonomy" id="107213"/>
    <lineage>
        <taxon>Eukaryota</taxon>
        <taxon>Metazoa</taxon>
        <taxon>Ecdysozoa</taxon>
        <taxon>Arthropoda</taxon>
        <taxon>Hexapoda</taxon>
        <taxon>Insecta</taxon>
        <taxon>Pterygota</taxon>
        <taxon>Neoptera</taxon>
        <taxon>Endopterygota</taxon>
        <taxon>Coleoptera</taxon>
        <taxon>Polyphaga</taxon>
        <taxon>Cucujiformia</taxon>
        <taxon>Chrysomeloidea</taxon>
        <taxon>Chrysomelidae</taxon>
        <taxon>Galerucinae</taxon>
        <taxon>Diabroticina</taxon>
        <taxon>Diabroticites</taxon>
        <taxon>Diabrotica</taxon>
    </lineage>
</organism>
<dbReference type="Gene3D" id="1.10.510.10">
    <property type="entry name" value="Transferase(Phosphotransferase) domain 1"/>
    <property type="match status" value="1"/>
</dbReference>
<dbReference type="GO" id="GO:0004674">
    <property type="term" value="F:protein serine/threonine kinase activity"/>
    <property type="evidence" value="ECO:0007669"/>
    <property type="project" value="UniProtKB-KW"/>
</dbReference>
<dbReference type="PANTHER" id="PTHR11042">
    <property type="entry name" value="EUKARYOTIC TRANSLATION INITIATION FACTOR 2-ALPHA KINASE EIF2-ALPHA KINASE -RELATED"/>
    <property type="match status" value="1"/>
</dbReference>
<evidence type="ECO:0000256" key="3">
    <source>
        <dbReference type="ARBA" id="ARBA00022777"/>
    </source>
</evidence>
<dbReference type="GO" id="GO:0005737">
    <property type="term" value="C:cytoplasm"/>
    <property type="evidence" value="ECO:0007669"/>
    <property type="project" value="TreeGrafter"/>
</dbReference>
<protein>
    <recommendedName>
        <fullName evidence="8">Protein kinase domain-containing protein</fullName>
    </recommendedName>
</protein>
<comment type="similarity">
    <text evidence="5">Belongs to the protein kinase superfamily. Ser/Thr protein kinase family. GCN2 subfamily.</text>
</comment>
<keyword evidence="7" id="KW-0723">Serine/threonine-protein kinase</keyword>
<dbReference type="GO" id="GO:0005634">
    <property type="term" value="C:nucleus"/>
    <property type="evidence" value="ECO:0007669"/>
    <property type="project" value="TreeGrafter"/>
</dbReference>
<dbReference type="PROSITE" id="PS00107">
    <property type="entry name" value="PROTEIN_KINASE_ATP"/>
    <property type="match status" value="1"/>
</dbReference>
<dbReference type="SUPFAM" id="SSF56112">
    <property type="entry name" value="Protein kinase-like (PK-like)"/>
    <property type="match status" value="1"/>
</dbReference>
<dbReference type="PROSITE" id="PS50011">
    <property type="entry name" value="PROTEIN_KINASE_DOM"/>
    <property type="match status" value="1"/>
</dbReference>
<evidence type="ECO:0000256" key="4">
    <source>
        <dbReference type="ARBA" id="ARBA00022840"/>
    </source>
</evidence>
<evidence type="ECO:0000259" key="8">
    <source>
        <dbReference type="PROSITE" id="PS50011"/>
    </source>
</evidence>
<evidence type="ECO:0000256" key="2">
    <source>
        <dbReference type="ARBA" id="ARBA00022741"/>
    </source>
</evidence>
<dbReference type="InterPro" id="IPR011009">
    <property type="entry name" value="Kinase-like_dom_sf"/>
</dbReference>
<feature type="domain" description="Protein kinase" evidence="8">
    <location>
        <begin position="43"/>
        <end position="306"/>
    </location>
</feature>
<sequence>MENNLGLVVDIRRKAEASYMSIPVSLDPHYDSSSDESYMNQIFTSIQNIGEGGFGYVFKATHKYNNKKYALKKSKSNQILEWTKYQEIINYEQVGHHPHILRYFMAWEEDYYTYLMLELSQMSFRDYVIRTRDVPDAVYFDCIHDICLALDYLFTTRGLIHYDVKDRNILVHGRSFKLADFGAVILAPQPLRYTRSSGIGKLVNSPDIFSFGHSLAGSIEQLPESCRTKSCVPLLKLVKRMTNPNDVQRPSAKQILNLKIMEEVIQRYVTGARPIYTRENLEDIGLEEDTVGNNQDNKENVAHNLQ</sequence>
<keyword evidence="3" id="KW-0418">Kinase</keyword>
<evidence type="ECO:0000256" key="1">
    <source>
        <dbReference type="ARBA" id="ARBA00022679"/>
    </source>
</evidence>
<accession>A0A9N9SND7</accession>
<dbReference type="InterPro" id="IPR000719">
    <property type="entry name" value="Prot_kinase_dom"/>
</dbReference>
<dbReference type="GO" id="GO:0005524">
    <property type="term" value="F:ATP binding"/>
    <property type="evidence" value="ECO:0007669"/>
    <property type="project" value="UniProtKB-UniRule"/>
</dbReference>
<reference evidence="9" key="1">
    <citation type="submission" date="2022-01" db="EMBL/GenBank/DDBJ databases">
        <authorList>
            <person name="King R."/>
        </authorList>
    </citation>
    <scope>NUCLEOTIDE SEQUENCE</scope>
</reference>
<evidence type="ECO:0000256" key="7">
    <source>
        <dbReference type="RuleBase" id="RU000304"/>
    </source>
</evidence>
<evidence type="ECO:0000256" key="5">
    <source>
        <dbReference type="ARBA" id="ARBA00037982"/>
    </source>
</evidence>
<dbReference type="PROSITE" id="PS00108">
    <property type="entry name" value="PROTEIN_KINASE_ST"/>
    <property type="match status" value="1"/>
</dbReference>